<dbReference type="SUPFAM" id="SSF51445">
    <property type="entry name" value="(Trans)glycosidases"/>
    <property type="match status" value="1"/>
</dbReference>
<evidence type="ECO:0008006" key="2">
    <source>
        <dbReference type="Google" id="ProtNLM"/>
    </source>
</evidence>
<dbReference type="Gene3D" id="3.20.20.80">
    <property type="entry name" value="Glycosidases"/>
    <property type="match status" value="2"/>
</dbReference>
<feature type="non-terminal residue" evidence="1">
    <location>
        <position position="1"/>
    </location>
</feature>
<dbReference type="InterPro" id="IPR017853">
    <property type="entry name" value="GH"/>
</dbReference>
<evidence type="ECO:0000313" key="1">
    <source>
        <dbReference type="EMBL" id="GAG10950.1"/>
    </source>
</evidence>
<sequence length="265" mass="30272">NKKALKENFGTSKKWAQFSTKLLAKYGFNGTGAWSSNSLLKATADKLVYTQKWSFMGSFGRSKKLVRQEPGHLGYPNKCIPVFHPEFEEFCDNYAKKLAETKDDPYLLGHFSDNELPVVFDMLDRSLSLDANNPDLRYGYVAAKNWLDKRKKKSTGLSDITDADRKAFLEYVFETYYRITTQAIRKYDSKHLCLGSRLHGRALGYPEIFRAAGRHLDVVSVNYYRAWGPSPKKMKMWADESGRPFIITEWYAKGQDSGLPNNTGA</sequence>
<comment type="caution">
    <text evidence="1">The sequence shown here is derived from an EMBL/GenBank/DDBJ whole genome shotgun (WGS) entry which is preliminary data.</text>
</comment>
<feature type="non-terminal residue" evidence="1">
    <location>
        <position position="265"/>
    </location>
</feature>
<accession>X0UYR8</accession>
<protein>
    <recommendedName>
        <fullName evidence="2">Glycoside hydrolase family 42 N-terminal domain-containing protein</fullName>
    </recommendedName>
</protein>
<reference evidence="1" key="1">
    <citation type="journal article" date="2014" name="Front. Microbiol.">
        <title>High frequency of phylogenetically diverse reductive dehalogenase-homologous genes in deep subseafloor sedimentary metagenomes.</title>
        <authorList>
            <person name="Kawai M."/>
            <person name="Futagami T."/>
            <person name="Toyoda A."/>
            <person name="Takaki Y."/>
            <person name="Nishi S."/>
            <person name="Hori S."/>
            <person name="Arai W."/>
            <person name="Tsubouchi T."/>
            <person name="Morono Y."/>
            <person name="Uchiyama I."/>
            <person name="Ito T."/>
            <person name="Fujiyama A."/>
            <person name="Inagaki F."/>
            <person name="Takami H."/>
        </authorList>
    </citation>
    <scope>NUCLEOTIDE SEQUENCE</scope>
    <source>
        <strain evidence="1">Expedition CK06-06</strain>
    </source>
</reference>
<dbReference type="AlphaFoldDB" id="X0UYR8"/>
<organism evidence="1">
    <name type="scientific">marine sediment metagenome</name>
    <dbReference type="NCBI Taxonomy" id="412755"/>
    <lineage>
        <taxon>unclassified sequences</taxon>
        <taxon>metagenomes</taxon>
        <taxon>ecological metagenomes</taxon>
    </lineage>
</organism>
<dbReference type="EMBL" id="BARS01027348">
    <property type="protein sequence ID" value="GAG10950.1"/>
    <property type="molecule type" value="Genomic_DNA"/>
</dbReference>
<proteinExistence type="predicted"/>
<gene>
    <name evidence="1" type="ORF">S01H1_42968</name>
</gene>
<name>X0UYR8_9ZZZZ</name>